<proteinExistence type="predicted"/>
<feature type="region of interest" description="Disordered" evidence="1">
    <location>
        <begin position="45"/>
        <end position="128"/>
    </location>
</feature>
<organism evidence="2 3">
    <name type="scientific">Ignelater luminosus</name>
    <name type="common">Cucubano</name>
    <name type="synonym">Pyrophorus luminosus</name>
    <dbReference type="NCBI Taxonomy" id="2038154"/>
    <lineage>
        <taxon>Eukaryota</taxon>
        <taxon>Metazoa</taxon>
        <taxon>Ecdysozoa</taxon>
        <taxon>Arthropoda</taxon>
        <taxon>Hexapoda</taxon>
        <taxon>Insecta</taxon>
        <taxon>Pterygota</taxon>
        <taxon>Neoptera</taxon>
        <taxon>Endopterygota</taxon>
        <taxon>Coleoptera</taxon>
        <taxon>Polyphaga</taxon>
        <taxon>Elateriformia</taxon>
        <taxon>Elateroidea</taxon>
        <taxon>Elateridae</taxon>
        <taxon>Agrypninae</taxon>
        <taxon>Pyrophorini</taxon>
        <taxon>Ignelater</taxon>
    </lineage>
</organism>
<protein>
    <recommendedName>
        <fullName evidence="4">Endonuclease/exonuclease/phosphatase domain-containing protein</fullName>
    </recommendedName>
</protein>
<comment type="caution">
    <text evidence="2">The sequence shown here is derived from an EMBL/GenBank/DDBJ whole genome shotgun (WGS) entry which is preliminary data.</text>
</comment>
<feature type="compositionally biased region" description="Basic residues" evidence="1">
    <location>
        <begin position="98"/>
        <end position="117"/>
    </location>
</feature>
<evidence type="ECO:0000256" key="1">
    <source>
        <dbReference type="SAM" id="MobiDB-lite"/>
    </source>
</evidence>
<dbReference type="AlphaFoldDB" id="A0A8K0DHT3"/>
<dbReference type="Gene3D" id="3.60.10.10">
    <property type="entry name" value="Endonuclease/exonuclease/phosphatase"/>
    <property type="match status" value="1"/>
</dbReference>
<dbReference type="EMBL" id="VTPC01000241">
    <property type="protein sequence ID" value="KAF2906009.1"/>
    <property type="molecule type" value="Genomic_DNA"/>
</dbReference>
<gene>
    <name evidence="2" type="ORF">ILUMI_00167</name>
</gene>
<feature type="non-terminal residue" evidence="2">
    <location>
        <position position="1"/>
    </location>
</feature>
<feature type="compositionally biased region" description="Basic and acidic residues" evidence="1">
    <location>
        <begin position="83"/>
        <end position="97"/>
    </location>
</feature>
<keyword evidence="3" id="KW-1185">Reference proteome</keyword>
<reference evidence="2" key="1">
    <citation type="submission" date="2019-08" db="EMBL/GenBank/DDBJ databases">
        <title>The genome of the North American firefly Photinus pyralis.</title>
        <authorList>
            <consortium name="Photinus pyralis genome working group"/>
            <person name="Fallon T.R."/>
            <person name="Sander Lower S.E."/>
            <person name="Weng J.-K."/>
        </authorList>
    </citation>
    <scope>NUCLEOTIDE SEQUENCE</scope>
    <source>
        <strain evidence="2">TRF0915ILg1</strain>
        <tissue evidence="2">Whole body</tissue>
    </source>
</reference>
<evidence type="ECO:0000313" key="3">
    <source>
        <dbReference type="Proteomes" id="UP000801492"/>
    </source>
</evidence>
<evidence type="ECO:0008006" key="4">
    <source>
        <dbReference type="Google" id="ProtNLM"/>
    </source>
</evidence>
<dbReference type="InterPro" id="IPR036691">
    <property type="entry name" value="Endo/exonu/phosph_ase_sf"/>
</dbReference>
<accession>A0A8K0DHT3</accession>
<sequence>MERTKKVTIKGTNIWVEENYTPRTMEERRKSVSFLKDARQRAERAILKNNRTKKYSDTKANSGYELANGGPHAESAPKNHTNYQEKKLKATDNSNDRRRPRNAKGKYLGKHKSAASKKKNETNNKTPNYMQIGRRNVRSFFKLGTLKQLTHEMKKNKYDIIVLQETKMKDTKISEV</sequence>
<dbReference type="Proteomes" id="UP000801492">
    <property type="component" value="Unassembled WGS sequence"/>
</dbReference>
<dbReference type="OrthoDB" id="6775061at2759"/>
<evidence type="ECO:0000313" key="2">
    <source>
        <dbReference type="EMBL" id="KAF2906009.1"/>
    </source>
</evidence>
<name>A0A8K0DHT3_IGNLU</name>